<dbReference type="PANTHER" id="PTHR42748">
    <property type="entry name" value="NITROGEN METABOLITE REPRESSION PROTEIN NMRA FAMILY MEMBER"/>
    <property type="match status" value="1"/>
</dbReference>
<keyword evidence="6" id="KW-1185">Reference proteome</keyword>
<dbReference type="InterPro" id="IPR008030">
    <property type="entry name" value="NmrA-like"/>
</dbReference>
<keyword evidence="2" id="KW-0521">NADP</keyword>
<dbReference type="PANTHER" id="PTHR42748:SF30">
    <property type="entry name" value="NMRA-LIKE DOMAIN-CONTAINING PROTEIN"/>
    <property type="match status" value="1"/>
</dbReference>
<dbReference type="Gene3D" id="3.90.25.10">
    <property type="entry name" value="UDP-galactose 4-epimerase, domain 1"/>
    <property type="match status" value="1"/>
</dbReference>
<dbReference type="GO" id="GO:0005634">
    <property type="term" value="C:nucleus"/>
    <property type="evidence" value="ECO:0007669"/>
    <property type="project" value="TreeGrafter"/>
</dbReference>
<gene>
    <name evidence="5" type="ORF">K431DRAFT_235762</name>
</gene>
<comment type="similarity">
    <text evidence="1">Belongs to the NmrA-type oxidoreductase family.</text>
</comment>
<dbReference type="GO" id="GO:0016491">
    <property type="term" value="F:oxidoreductase activity"/>
    <property type="evidence" value="ECO:0007669"/>
    <property type="project" value="UniProtKB-KW"/>
</dbReference>
<accession>A0A9P4UK07</accession>
<evidence type="ECO:0000256" key="3">
    <source>
        <dbReference type="ARBA" id="ARBA00023002"/>
    </source>
</evidence>
<protein>
    <submittedName>
        <fullName evidence="5">NAD(P)-binding protein</fullName>
    </submittedName>
</protein>
<dbReference type="Pfam" id="PF05368">
    <property type="entry name" value="NmrA"/>
    <property type="match status" value="1"/>
</dbReference>
<dbReference type="AlphaFoldDB" id="A0A9P4UK07"/>
<dbReference type="Proteomes" id="UP000799441">
    <property type="component" value="Unassembled WGS sequence"/>
</dbReference>
<dbReference type="OrthoDB" id="3358371at2759"/>
<dbReference type="Gene3D" id="3.40.50.720">
    <property type="entry name" value="NAD(P)-binding Rossmann-like Domain"/>
    <property type="match status" value="1"/>
</dbReference>
<evidence type="ECO:0000259" key="4">
    <source>
        <dbReference type="Pfam" id="PF05368"/>
    </source>
</evidence>
<organism evidence="5 6">
    <name type="scientific">Polychaeton citri CBS 116435</name>
    <dbReference type="NCBI Taxonomy" id="1314669"/>
    <lineage>
        <taxon>Eukaryota</taxon>
        <taxon>Fungi</taxon>
        <taxon>Dikarya</taxon>
        <taxon>Ascomycota</taxon>
        <taxon>Pezizomycotina</taxon>
        <taxon>Dothideomycetes</taxon>
        <taxon>Dothideomycetidae</taxon>
        <taxon>Capnodiales</taxon>
        <taxon>Capnodiaceae</taxon>
        <taxon>Polychaeton</taxon>
    </lineage>
</organism>
<dbReference type="SUPFAM" id="SSF51735">
    <property type="entry name" value="NAD(P)-binding Rossmann-fold domains"/>
    <property type="match status" value="1"/>
</dbReference>
<dbReference type="CDD" id="cd05251">
    <property type="entry name" value="NmrA_like_SDR_a"/>
    <property type="match status" value="1"/>
</dbReference>
<evidence type="ECO:0000313" key="5">
    <source>
        <dbReference type="EMBL" id="KAF2716263.1"/>
    </source>
</evidence>
<feature type="domain" description="NmrA-like" evidence="4">
    <location>
        <begin position="5"/>
        <end position="292"/>
    </location>
</feature>
<evidence type="ECO:0000313" key="6">
    <source>
        <dbReference type="Proteomes" id="UP000799441"/>
    </source>
</evidence>
<sequence>MASAKKIITVFGATGNQGGSVINIGLAHANLSSKYAFRGVTRDPSSAKSQALAAKGVELVKAELSDIASIKAAVKGSWGVFGVTDFWSLLDKEKEIQQGKNIFDACKETGVKHFVFASLPFVEKLSGGAITGVKHFDSKALVREYAEANKGSDLLVSYYDPAMFYSNLKTLVHTIEGTPTMSLPFPGENIDWPLHDPARDGGKFVMGLFEGGEKSNGVVANGVSAWTTPKQVVQELSKVSGKEVVFSTIPAKVFASFLPPAVSEEITDMMVWIGEHNYYGKEAKAKQAESDKWLVEPVTDLQTYVKDASPWSF</sequence>
<comment type="caution">
    <text evidence="5">The sequence shown here is derived from an EMBL/GenBank/DDBJ whole genome shotgun (WGS) entry which is preliminary data.</text>
</comment>
<evidence type="ECO:0000256" key="2">
    <source>
        <dbReference type="ARBA" id="ARBA00022857"/>
    </source>
</evidence>
<proteinExistence type="inferred from homology"/>
<keyword evidence="3" id="KW-0560">Oxidoreductase</keyword>
<dbReference type="EMBL" id="MU003884">
    <property type="protein sequence ID" value="KAF2716263.1"/>
    <property type="molecule type" value="Genomic_DNA"/>
</dbReference>
<name>A0A9P4UK07_9PEZI</name>
<reference evidence="5" key="1">
    <citation type="journal article" date="2020" name="Stud. Mycol.">
        <title>101 Dothideomycetes genomes: a test case for predicting lifestyles and emergence of pathogens.</title>
        <authorList>
            <person name="Haridas S."/>
            <person name="Albert R."/>
            <person name="Binder M."/>
            <person name="Bloem J."/>
            <person name="Labutti K."/>
            <person name="Salamov A."/>
            <person name="Andreopoulos B."/>
            <person name="Baker S."/>
            <person name="Barry K."/>
            <person name="Bills G."/>
            <person name="Bluhm B."/>
            <person name="Cannon C."/>
            <person name="Castanera R."/>
            <person name="Culley D."/>
            <person name="Daum C."/>
            <person name="Ezra D."/>
            <person name="Gonzalez J."/>
            <person name="Henrissat B."/>
            <person name="Kuo A."/>
            <person name="Liang C."/>
            <person name="Lipzen A."/>
            <person name="Lutzoni F."/>
            <person name="Magnuson J."/>
            <person name="Mondo S."/>
            <person name="Nolan M."/>
            <person name="Ohm R."/>
            <person name="Pangilinan J."/>
            <person name="Park H.-J."/>
            <person name="Ramirez L."/>
            <person name="Alfaro M."/>
            <person name="Sun H."/>
            <person name="Tritt A."/>
            <person name="Yoshinaga Y."/>
            <person name="Zwiers L.-H."/>
            <person name="Turgeon B."/>
            <person name="Goodwin S."/>
            <person name="Spatafora J."/>
            <person name="Crous P."/>
            <person name="Grigoriev I."/>
        </authorList>
    </citation>
    <scope>NUCLEOTIDE SEQUENCE</scope>
    <source>
        <strain evidence="5">CBS 116435</strain>
    </source>
</reference>
<evidence type="ECO:0000256" key="1">
    <source>
        <dbReference type="ARBA" id="ARBA00006328"/>
    </source>
</evidence>
<dbReference type="InterPro" id="IPR051164">
    <property type="entry name" value="NmrA-like_oxidored"/>
</dbReference>
<dbReference type="InterPro" id="IPR036291">
    <property type="entry name" value="NAD(P)-bd_dom_sf"/>
</dbReference>